<name>A0A176W879_MARPO</name>
<feature type="compositionally biased region" description="Basic and acidic residues" evidence="1">
    <location>
        <begin position="99"/>
        <end position="111"/>
    </location>
</feature>
<sequence length="443" mass="49777">MGRSIRLIALRVPKSGLRAYGGKLILAEMDFLLCSWNWEECGDGVNADPSTFSDHEHDDLAERRKFSMRTHAQEGEEVLSAIKVNTDSEDKQINLPPWRTERPTDRREERPRKRRKLHEVVVTEERECRTVSIKFRSPNAWAMTKVKARRLILDADSSTESRVGALQGHSNPEAGAGLNVETAMKEKEVPVEKNLRTYVVSPTPVVIRRATRKEKGKAIMTEEVTTRRDEVPLAETRVRAHLQKSAEVLTVSLHIEENSVALKTIAERVMEGVVGKTAAPQQVASPRTSIGTVILETGEDPSAEKIQSEGVNAAYVMCGQVIPLFRYLDSKLGKYAVTTNIRSYVELVRNRTRAKVAATSATAAKEQQLQETEAKHEVLWKRLAEEVELWTSLENTSEDLRADIEVTKCATVDLWDRLEALRVAFSAKSQRIDELIAASEKKD</sequence>
<dbReference type="AlphaFoldDB" id="A0A176W879"/>
<dbReference type="Proteomes" id="UP000077202">
    <property type="component" value="Unassembled WGS sequence"/>
</dbReference>
<reference evidence="2" key="1">
    <citation type="submission" date="2016-03" db="EMBL/GenBank/DDBJ databases">
        <title>Mechanisms controlling the formation of the plant cell surface in tip-growing cells are functionally conserved among land plants.</title>
        <authorList>
            <person name="Honkanen S."/>
            <person name="Jones V.A."/>
            <person name="Morieri G."/>
            <person name="Champion C."/>
            <person name="Hetherington A.J."/>
            <person name="Kelly S."/>
            <person name="Saint-Marcoux D."/>
            <person name="Proust H."/>
            <person name="Prescott H."/>
            <person name="Dolan L."/>
        </authorList>
    </citation>
    <scope>NUCLEOTIDE SEQUENCE [LARGE SCALE GENOMIC DNA]</scope>
    <source>
        <tissue evidence="2">Whole gametophyte</tissue>
    </source>
</reference>
<evidence type="ECO:0000256" key="1">
    <source>
        <dbReference type="SAM" id="MobiDB-lite"/>
    </source>
</evidence>
<evidence type="ECO:0000313" key="3">
    <source>
        <dbReference type="Proteomes" id="UP000077202"/>
    </source>
</evidence>
<proteinExistence type="predicted"/>
<accession>A0A176W879</accession>
<keyword evidence="3" id="KW-1185">Reference proteome</keyword>
<evidence type="ECO:0000313" key="2">
    <source>
        <dbReference type="EMBL" id="OAE29209.1"/>
    </source>
</evidence>
<protein>
    <submittedName>
        <fullName evidence="2">Uncharacterized protein</fullName>
    </submittedName>
</protein>
<organism evidence="2 3">
    <name type="scientific">Marchantia polymorpha subsp. ruderalis</name>
    <dbReference type="NCBI Taxonomy" id="1480154"/>
    <lineage>
        <taxon>Eukaryota</taxon>
        <taxon>Viridiplantae</taxon>
        <taxon>Streptophyta</taxon>
        <taxon>Embryophyta</taxon>
        <taxon>Marchantiophyta</taxon>
        <taxon>Marchantiopsida</taxon>
        <taxon>Marchantiidae</taxon>
        <taxon>Marchantiales</taxon>
        <taxon>Marchantiaceae</taxon>
        <taxon>Marchantia</taxon>
    </lineage>
</organism>
<dbReference type="EMBL" id="LVLJ01001507">
    <property type="protein sequence ID" value="OAE29209.1"/>
    <property type="molecule type" value="Genomic_DNA"/>
</dbReference>
<comment type="caution">
    <text evidence="2">The sequence shown here is derived from an EMBL/GenBank/DDBJ whole genome shotgun (WGS) entry which is preliminary data.</text>
</comment>
<feature type="region of interest" description="Disordered" evidence="1">
    <location>
        <begin position="80"/>
        <end position="115"/>
    </location>
</feature>
<gene>
    <name evidence="2" type="ORF">AXG93_2789s1190</name>
</gene>